<feature type="signal peptide" evidence="6">
    <location>
        <begin position="1"/>
        <end position="23"/>
    </location>
</feature>
<organism evidence="8 9">
    <name type="scientific">Cardiocondyla obscurior</name>
    <dbReference type="NCBI Taxonomy" id="286306"/>
    <lineage>
        <taxon>Eukaryota</taxon>
        <taxon>Metazoa</taxon>
        <taxon>Ecdysozoa</taxon>
        <taxon>Arthropoda</taxon>
        <taxon>Hexapoda</taxon>
        <taxon>Insecta</taxon>
        <taxon>Pterygota</taxon>
        <taxon>Neoptera</taxon>
        <taxon>Endopterygota</taxon>
        <taxon>Hymenoptera</taxon>
        <taxon>Apocrita</taxon>
        <taxon>Aculeata</taxon>
        <taxon>Formicoidea</taxon>
        <taxon>Formicidae</taxon>
        <taxon>Myrmicinae</taxon>
        <taxon>Cardiocondyla</taxon>
    </lineage>
</organism>
<evidence type="ECO:0000256" key="3">
    <source>
        <dbReference type="ARBA" id="ARBA00022525"/>
    </source>
</evidence>
<keyword evidence="3" id="KW-0964">Secreted</keyword>
<dbReference type="SUPFAM" id="SSF81296">
    <property type="entry name" value="E set domains"/>
    <property type="match status" value="1"/>
</dbReference>
<dbReference type="InterPro" id="IPR039670">
    <property type="entry name" value="NPC2-like"/>
</dbReference>
<dbReference type="InterPro" id="IPR033916">
    <property type="entry name" value="ML_Npc2-like"/>
</dbReference>
<evidence type="ECO:0000313" key="8">
    <source>
        <dbReference type="EMBL" id="KAL0128125.1"/>
    </source>
</evidence>
<protein>
    <recommendedName>
        <fullName evidence="7">MD-2-related lipid-recognition domain-containing protein</fullName>
    </recommendedName>
</protein>
<evidence type="ECO:0000256" key="6">
    <source>
        <dbReference type="SAM" id="SignalP"/>
    </source>
</evidence>
<evidence type="ECO:0000256" key="2">
    <source>
        <dbReference type="ARBA" id="ARBA00006370"/>
    </source>
</evidence>
<keyword evidence="4 6" id="KW-0732">Signal</keyword>
<evidence type="ECO:0000256" key="5">
    <source>
        <dbReference type="ARBA" id="ARBA00023157"/>
    </source>
</evidence>
<evidence type="ECO:0000313" key="9">
    <source>
        <dbReference type="Proteomes" id="UP001430953"/>
    </source>
</evidence>
<dbReference type="Proteomes" id="UP001430953">
    <property type="component" value="Unassembled WGS sequence"/>
</dbReference>
<dbReference type="GO" id="GO:0032934">
    <property type="term" value="F:sterol binding"/>
    <property type="evidence" value="ECO:0007669"/>
    <property type="project" value="InterPro"/>
</dbReference>
<dbReference type="AlphaFoldDB" id="A0AAW2GKV7"/>
<keyword evidence="5" id="KW-1015">Disulfide bond</keyword>
<dbReference type="CDD" id="cd00916">
    <property type="entry name" value="Npc2_like"/>
    <property type="match status" value="1"/>
</dbReference>
<feature type="domain" description="MD-2-related lipid-recognition" evidence="7">
    <location>
        <begin position="26"/>
        <end position="152"/>
    </location>
</feature>
<accession>A0AAW2GKV7</accession>
<evidence type="ECO:0000256" key="1">
    <source>
        <dbReference type="ARBA" id="ARBA00004613"/>
    </source>
</evidence>
<proteinExistence type="inferred from homology"/>
<sequence length="155" mass="17750">MVRVTIIAFALFYALCHFSFCLAYKYDDCGSELGTFRDVSVTKCQSSDEKCNLVRNTNATISFKFTPKINITQVNVAVYGVMLDVPIPFPLKNPNACEDPNDGLSCPLRENQEYSYTTTMFVQKKYPKVSLYVKWELLNEQKKNIVCIEFPVKIE</sequence>
<evidence type="ECO:0000259" key="7">
    <source>
        <dbReference type="SMART" id="SM00737"/>
    </source>
</evidence>
<dbReference type="Pfam" id="PF02221">
    <property type="entry name" value="E1_DerP2_DerF2"/>
    <property type="match status" value="1"/>
</dbReference>
<comment type="similarity">
    <text evidence="2">Belongs to the NPC2 family.</text>
</comment>
<keyword evidence="9" id="KW-1185">Reference proteome</keyword>
<name>A0AAW2GKV7_9HYME</name>
<dbReference type="InterPro" id="IPR014756">
    <property type="entry name" value="Ig_E-set"/>
</dbReference>
<dbReference type="EMBL" id="JADYXP020000003">
    <property type="protein sequence ID" value="KAL0128125.1"/>
    <property type="molecule type" value="Genomic_DNA"/>
</dbReference>
<reference evidence="8 9" key="1">
    <citation type="submission" date="2023-03" db="EMBL/GenBank/DDBJ databases">
        <title>High recombination rates correlate with genetic variation in Cardiocondyla obscurior ants.</title>
        <authorList>
            <person name="Errbii M."/>
        </authorList>
    </citation>
    <scope>NUCLEOTIDE SEQUENCE [LARGE SCALE GENOMIC DNA]</scope>
    <source>
        <strain evidence="8">Alpha-2009</strain>
        <tissue evidence="8">Whole body</tissue>
    </source>
</reference>
<gene>
    <name evidence="8" type="ORF">PUN28_003405</name>
</gene>
<dbReference type="GO" id="GO:0005576">
    <property type="term" value="C:extracellular region"/>
    <property type="evidence" value="ECO:0007669"/>
    <property type="project" value="UniProtKB-SubCell"/>
</dbReference>
<dbReference type="FunFam" id="2.60.40.770:FF:000001">
    <property type="entry name" value="NPC intracellular cholesterol transporter 2"/>
    <property type="match status" value="1"/>
</dbReference>
<dbReference type="PANTHER" id="PTHR11306:SF68">
    <property type="entry name" value="NPC INTRACELLULAR CHOLESTEROL TRANSPORTER 2"/>
    <property type="match status" value="1"/>
</dbReference>
<comment type="caution">
    <text evidence="8">The sequence shown here is derived from an EMBL/GenBank/DDBJ whole genome shotgun (WGS) entry which is preliminary data.</text>
</comment>
<comment type="subcellular location">
    <subcellularLocation>
        <location evidence="1">Secreted</location>
    </subcellularLocation>
</comment>
<dbReference type="Gene3D" id="2.60.40.770">
    <property type="match status" value="1"/>
</dbReference>
<evidence type="ECO:0000256" key="4">
    <source>
        <dbReference type="ARBA" id="ARBA00022729"/>
    </source>
</evidence>
<dbReference type="InterPro" id="IPR003172">
    <property type="entry name" value="ML_dom"/>
</dbReference>
<dbReference type="GO" id="GO:0032367">
    <property type="term" value="P:intracellular cholesterol transport"/>
    <property type="evidence" value="ECO:0007669"/>
    <property type="project" value="InterPro"/>
</dbReference>
<dbReference type="SMART" id="SM00737">
    <property type="entry name" value="ML"/>
    <property type="match status" value="1"/>
</dbReference>
<feature type="chain" id="PRO_5043621085" description="MD-2-related lipid-recognition domain-containing protein" evidence="6">
    <location>
        <begin position="24"/>
        <end position="155"/>
    </location>
</feature>
<dbReference type="PANTHER" id="PTHR11306">
    <property type="entry name" value="NIEMANN PICK TYPE C2 PROTEIN NPC2-RELATED"/>
    <property type="match status" value="1"/>
</dbReference>